<evidence type="ECO:0000256" key="1">
    <source>
        <dbReference type="SAM" id="MobiDB-lite"/>
    </source>
</evidence>
<feature type="compositionally biased region" description="Basic and acidic residues" evidence="1">
    <location>
        <begin position="34"/>
        <end position="60"/>
    </location>
</feature>
<evidence type="ECO:0000313" key="3">
    <source>
        <dbReference type="Proteomes" id="UP000828251"/>
    </source>
</evidence>
<comment type="caution">
    <text evidence="2">The sequence shown here is derived from an EMBL/GenBank/DDBJ whole genome shotgun (WGS) entry which is preliminary data.</text>
</comment>
<protein>
    <submittedName>
        <fullName evidence="2">Uncharacterized protein</fullName>
    </submittedName>
</protein>
<dbReference type="AlphaFoldDB" id="A0A9D3VTB9"/>
<evidence type="ECO:0000313" key="2">
    <source>
        <dbReference type="EMBL" id="KAH1092238.1"/>
    </source>
</evidence>
<accession>A0A9D3VTB9</accession>
<reference evidence="2 3" key="1">
    <citation type="journal article" date="2021" name="Plant Biotechnol. J.">
        <title>Multi-omics assisted identification of the key and species-specific regulatory components of drought-tolerant mechanisms in Gossypium stocksii.</title>
        <authorList>
            <person name="Yu D."/>
            <person name="Ke L."/>
            <person name="Zhang D."/>
            <person name="Wu Y."/>
            <person name="Sun Y."/>
            <person name="Mei J."/>
            <person name="Sun J."/>
            <person name="Sun Y."/>
        </authorList>
    </citation>
    <scope>NUCLEOTIDE SEQUENCE [LARGE SCALE GENOMIC DNA]</scope>
    <source>
        <strain evidence="3">cv. E1</strain>
        <tissue evidence="2">Leaf</tissue>
    </source>
</reference>
<sequence length="116" mass="12547">MSQTREEKGNPMSFAFQASGRNSGGDKTAVCSDCNRKGHESGRGSEHKHNGDGRCDKGGVPRENVSQTFATVNGHRGVIDSDKKGLSALNDEQWNTFLGILSSHETISNERLIGKQ</sequence>
<gene>
    <name evidence="2" type="ORF">J1N35_019495</name>
</gene>
<dbReference type="OrthoDB" id="1681931at2759"/>
<feature type="region of interest" description="Disordered" evidence="1">
    <location>
        <begin position="1"/>
        <end position="62"/>
    </location>
</feature>
<proteinExistence type="predicted"/>
<dbReference type="Proteomes" id="UP000828251">
    <property type="component" value="Unassembled WGS sequence"/>
</dbReference>
<name>A0A9D3VTB9_9ROSI</name>
<dbReference type="EMBL" id="JAIQCV010000006">
    <property type="protein sequence ID" value="KAH1092238.1"/>
    <property type="molecule type" value="Genomic_DNA"/>
</dbReference>
<organism evidence="2 3">
    <name type="scientific">Gossypium stocksii</name>
    <dbReference type="NCBI Taxonomy" id="47602"/>
    <lineage>
        <taxon>Eukaryota</taxon>
        <taxon>Viridiplantae</taxon>
        <taxon>Streptophyta</taxon>
        <taxon>Embryophyta</taxon>
        <taxon>Tracheophyta</taxon>
        <taxon>Spermatophyta</taxon>
        <taxon>Magnoliopsida</taxon>
        <taxon>eudicotyledons</taxon>
        <taxon>Gunneridae</taxon>
        <taxon>Pentapetalae</taxon>
        <taxon>rosids</taxon>
        <taxon>malvids</taxon>
        <taxon>Malvales</taxon>
        <taxon>Malvaceae</taxon>
        <taxon>Malvoideae</taxon>
        <taxon>Gossypium</taxon>
    </lineage>
</organism>
<keyword evidence="3" id="KW-1185">Reference proteome</keyword>